<dbReference type="EMBL" id="JASNRB020000005">
    <property type="protein sequence ID" value="MFJ1467855.1"/>
    <property type="molecule type" value="Genomic_DNA"/>
</dbReference>
<name>A0ACC7M8Q2_9BURK</name>
<dbReference type="Proteomes" id="UP001168096">
    <property type="component" value="Unassembled WGS sequence"/>
</dbReference>
<organism evidence="1 2">
    <name type="scientific">Massilia orientalis</name>
    <dbReference type="NCBI Taxonomy" id="3050128"/>
    <lineage>
        <taxon>Bacteria</taxon>
        <taxon>Pseudomonadati</taxon>
        <taxon>Pseudomonadota</taxon>
        <taxon>Betaproteobacteria</taxon>
        <taxon>Burkholderiales</taxon>
        <taxon>Oxalobacteraceae</taxon>
        <taxon>Telluria group</taxon>
        <taxon>Massilia</taxon>
    </lineage>
</organism>
<keyword evidence="2" id="KW-1185">Reference proteome</keyword>
<reference evidence="1" key="1">
    <citation type="submission" date="2024-11" db="EMBL/GenBank/DDBJ databases">
        <title>Description of Massilia orientalis sp. nov., isolated from rhizosphere soil of Ageratina adenophora.</title>
        <authorList>
            <person name="Wang Y."/>
        </authorList>
    </citation>
    <scope>NUCLEOTIDE SEQUENCE</scope>
    <source>
        <strain evidence="1">YIM B02787</strain>
    </source>
</reference>
<proteinExistence type="predicted"/>
<sequence length="293" mass="31673">MSRLAGNMRSIRAMLVCVAMFSIMDMTMKLLSAHFPALQVAAIRALSALPLVGAYLFWRGGQRSLLRIRWPLHLLRGAIGIAMLALFTYGLKTLSLAEAYSIFFIGPILITVLSVFVLGERVNGARWIAIGVGMAGVLVVLRPTGAGFFSMGGLAVLTAAVCYAVSAVAGRVLARTDRGEHMMFWLMVLMAIGATPMAAPAWVPVQAEHWLLILMLAVSGFFGQLALTEAFSHGEASVVAPFEYTALAWGVAIDWLMWKTLPDEYTLLGAAIIVGSGLYLIRHETIHAEAEHP</sequence>
<gene>
    <name evidence="1" type="ORF">QPK29_009050</name>
</gene>
<evidence type="ECO:0000313" key="2">
    <source>
        <dbReference type="Proteomes" id="UP001168096"/>
    </source>
</evidence>
<protein>
    <submittedName>
        <fullName evidence="1">DMT family transporter</fullName>
    </submittedName>
</protein>
<accession>A0ACC7M8Q2</accession>
<evidence type="ECO:0000313" key="1">
    <source>
        <dbReference type="EMBL" id="MFJ1467855.1"/>
    </source>
</evidence>
<comment type="caution">
    <text evidence="1">The sequence shown here is derived from an EMBL/GenBank/DDBJ whole genome shotgun (WGS) entry which is preliminary data.</text>
</comment>